<organism evidence="1">
    <name type="scientific">marine sediment metagenome</name>
    <dbReference type="NCBI Taxonomy" id="412755"/>
    <lineage>
        <taxon>unclassified sequences</taxon>
        <taxon>metagenomes</taxon>
        <taxon>ecological metagenomes</taxon>
    </lineage>
</organism>
<dbReference type="AlphaFoldDB" id="X1C4R6"/>
<feature type="non-terminal residue" evidence="1">
    <location>
        <position position="79"/>
    </location>
</feature>
<protein>
    <submittedName>
        <fullName evidence="1">Uncharacterized protein</fullName>
    </submittedName>
</protein>
<dbReference type="EMBL" id="BART01022983">
    <property type="protein sequence ID" value="GAH03046.1"/>
    <property type="molecule type" value="Genomic_DNA"/>
</dbReference>
<accession>X1C4R6</accession>
<reference evidence="1" key="1">
    <citation type="journal article" date="2014" name="Front. Microbiol.">
        <title>High frequency of phylogenetically diverse reductive dehalogenase-homologous genes in deep subseafloor sedimentary metagenomes.</title>
        <authorList>
            <person name="Kawai M."/>
            <person name="Futagami T."/>
            <person name="Toyoda A."/>
            <person name="Takaki Y."/>
            <person name="Nishi S."/>
            <person name="Hori S."/>
            <person name="Arai W."/>
            <person name="Tsubouchi T."/>
            <person name="Morono Y."/>
            <person name="Uchiyama I."/>
            <person name="Ito T."/>
            <person name="Fujiyama A."/>
            <person name="Inagaki F."/>
            <person name="Takami H."/>
        </authorList>
    </citation>
    <scope>NUCLEOTIDE SEQUENCE</scope>
    <source>
        <strain evidence="1">Expedition CK06-06</strain>
    </source>
</reference>
<name>X1C4R6_9ZZZZ</name>
<proteinExistence type="predicted"/>
<gene>
    <name evidence="1" type="ORF">S01H4_41949</name>
</gene>
<evidence type="ECO:0000313" key="1">
    <source>
        <dbReference type="EMBL" id="GAH03046.1"/>
    </source>
</evidence>
<comment type="caution">
    <text evidence="1">The sequence shown here is derived from an EMBL/GenBank/DDBJ whole genome shotgun (WGS) entry which is preliminary data.</text>
</comment>
<sequence length="79" mass="9220">MNMATDANSSELWNMAMAYHKRIDELLTTCAVSQMSGKGLQWYKALFRLYIEVQAKMKDDEKERAREMLDKLTAEKNKV</sequence>